<sequence length="235" mass="23944">MYSYTIVTLGLLAITNLVSAHGAIVKAVGDAGGAGSAIGIDPNTPRDGTRRNPFQQDSTRFKGDNADTCGQTLGGGENADIAAGTKAVMAMMGNQLPQVSAGGSLMMTLHQVNGDGAGPYSCQMSADGTGAAWTDINVQTNVPGTNSRSRAKATDFPLKAVMPAQMSCTGNVAGQNNVCLVRCMNAARAGPFGGCVPVQAVQGGAAPAATNNTKRAENLDNDAEFQKELLADGDY</sequence>
<feature type="region of interest" description="Disordered" evidence="1">
    <location>
        <begin position="35"/>
        <end position="62"/>
    </location>
</feature>
<keyword evidence="2" id="KW-0732">Signal</keyword>
<dbReference type="AlphaFoldDB" id="A0A6A6UMB8"/>
<gene>
    <name evidence="3" type="ORF">BT63DRAFT_421577</name>
</gene>
<keyword evidence="4" id="KW-1185">Reference proteome</keyword>
<dbReference type="OrthoDB" id="3241054at2759"/>
<dbReference type="EMBL" id="MU004231">
    <property type="protein sequence ID" value="KAF2673425.1"/>
    <property type="molecule type" value="Genomic_DNA"/>
</dbReference>
<evidence type="ECO:0000256" key="2">
    <source>
        <dbReference type="SAM" id="SignalP"/>
    </source>
</evidence>
<dbReference type="InterPro" id="IPR021476">
    <property type="entry name" value="Egh16-like"/>
</dbReference>
<protein>
    <submittedName>
        <fullName evidence="3">Uncharacterized protein</fullName>
    </submittedName>
</protein>
<evidence type="ECO:0000313" key="3">
    <source>
        <dbReference type="EMBL" id="KAF2673425.1"/>
    </source>
</evidence>
<dbReference type="PANTHER" id="PTHR34618:SF4">
    <property type="entry name" value="CAS1"/>
    <property type="match status" value="1"/>
</dbReference>
<organism evidence="3 4">
    <name type="scientific">Microthyrium microscopicum</name>
    <dbReference type="NCBI Taxonomy" id="703497"/>
    <lineage>
        <taxon>Eukaryota</taxon>
        <taxon>Fungi</taxon>
        <taxon>Dikarya</taxon>
        <taxon>Ascomycota</taxon>
        <taxon>Pezizomycotina</taxon>
        <taxon>Dothideomycetes</taxon>
        <taxon>Dothideomycetes incertae sedis</taxon>
        <taxon>Microthyriales</taxon>
        <taxon>Microthyriaceae</taxon>
        <taxon>Microthyrium</taxon>
    </lineage>
</organism>
<feature type="signal peptide" evidence="2">
    <location>
        <begin position="1"/>
        <end position="20"/>
    </location>
</feature>
<dbReference type="PANTHER" id="PTHR34618">
    <property type="entry name" value="SURFACE PROTEIN MAS1, PUTATIVE-RELATED"/>
    <property type="match status" value="1"/>
</dbReference>
<dbReference type="Pfam" id="PF11327">
    <property type="entry name" value="Egh16-like"/>
    <property type="match status" value="1"/>
</dbReference>
<accession>A0A6A6UMB8</accession>
<name>A0A6A6UMB8_9PEZI</name>
<dbReference type="Proteomes" id="UP000799302">
    <property type="component" value="Unassembled WGS sequence"/>
</dbReference>
<feature type="chain" id="PRO_5025531857" evidence="2">
    <location>
        <begin position="21"/>
        <end position="235"/>
    </location>
</feature>
<evidence type="ECO:0000313" key="4">
    <source>
        <dbReference type="Proteomes" id="UP000799302"/>
    </source>
</evidence>
<evidence type="ECO:0000256" key="1">
    <source>
        <dbReference type="SAM" id="MobiDB-lite"/>
    </source>
</evidence>
<proteinExistence type="predicted"/>
<reference evidence="3" key="1">
    <citation type="journal article" date="2020" name="Stud. Mycol.">
        <title>101 Dothideomycetes genomes: a test case for predicting lifestyles and emergence of pathogens.</title>
        <authorList>
            <person name="Haridas S."/>
            <person name="Albert R."/>
            <person name="Binder M."/>
            <person name="Bloem J."/>
            <person name="Labutti K."/>
            <person name="Salamov A."/>
            <person name="Andreopoulos B."/>
            <person name="Baker S."/>
            <person name="Barry K."/>
            <person name="Bills G."/>
            <person name="Bluhm B."/>
            <person name="Cannon C."/>
            <person name="Castanera R."/>
            <person name="Culley D."/>
            <person name="Daum C."/>
            <person name="Ezra D."/>
            <person name="Gonzalez J."/>
            <person name="Henrissat B."/>
            <person name="Kuo A."/>
            <person name="Liang C."/>
            <person name="Lipzen A."/>
            <person name="Lutzoni F."/>
            <person name="Magnuson J."/>
            <person name="Mondo S."/>
            <person name="Nolan M."/>
            <person name="Ohm R."/>
            <person name="Pangilinan J."/>
            <person name="Park H.-J."/>
            <person name="Ramirez L."/>
            <person name="Alfaro M."/>
            <person name="Sun H."/>
            <person name="Tritt A."/>
            <person name="Yoshinaga Y."/>
            <person name="Zwiers L.-H."/>
            <person name="Turgeon B."/>
            <person name="Goodwin S."/>
            <person name="Spatafora J."/>
            <person name="Crous P."/>
            <person name="Grigoriev I."/>
        </authorList>
    </citation>
    <scope>NUCLEOTIDE SEQUENCE</scope>
    <source>
        <strain evidence="3">CBS 115976</strain>
    </source>
</reference>